<dbReference type="InterPro" id="IPR029063">
    <property type="entry name" value="SAM-dependent_MTases_sf"/>
</dbReference>
<protein>
    <submittedName>
        <fullName evidence="1">Methyltransferase small domain protein</fullName>
    </submittedName>
</protein>
<dbReference type="KEGG" id="bmei:Spa11_36230"/>
<dbReference type="SUPFAM" id="SSF53335">
    <property type="entry name" value="S-adenosyl-L-methionine-dependent methyltransferases"/>
    <property type="match status" value="1"/>
</dbReference>
<evidence type="ECO:0000313" key="2">
    <source>
        <dbReference type="Proteomes" id="UP000316426"/>
    </source>
</evidence>
<keyword evidence="2" id="KW-1185">Reference proteome</keyword>
<sequence length="213" mass="23405">MTPQNPTNPAHRRLLALRAENEAAREDMAAQAPRFRHLAEPGAAPRVIVSDNLFQTPPVIAELMVKLLAPRAGWRVLEPSVGLGRLVTALHGYNVEVTAVDVSQECCDEVLHLRWIPGRLTVCREDFLTVPVTRWPAFDAVLMNPPFRRGADIKHTRHALAMLKPGGRLVGLCYGGTRQEAALRPLAATWRRLPAASFASEGTRADVVLFSIG</sequence>
<dbReference type="PRINTS" id="PR00507">
    <property type="entry name" value="N12N6MTFRASE"/>
</dbReference>
<dbReference type="Proteomes" id="UP000316426">
    <property type="component" value="Chromosome"/>
</dbReference>
<name>A0A518KC79_9BACT</name>
<reference evidence="1 2" key="1">
    <citation type="submission" date="2019-02" db="EMBL/GenBank/DDBJ databases">
        <title>Deep-cultivation of Planctomycetes and their phenomic and genomic characterization uncovers novel biology.</title>
        <authorList>
            <person name="Wiegand S."/>
            <person name="Jogler M."/>
            <person name="Boedeker C."/>
            <person name="Pinto D."/>
            <person name="Vollmers J."/>
            <person name="Rivas-Marin E."/>
            <person name="Kohn T."/>
            <person name="Peeters S.H."/>
            <person name="Heuer A."/>
            <person name="Rast P."/>
            <person name="Oberbeckmann S."/>
            <person name="Bunk B."/>
            <person name="Jeske O."/>
            <person name="Meyerdierks A."/>
            <person name="Storesund J.E."/>
            <person name="Kallscheuer N."/>
            <person name="Luecker S."/>
            <person name="Lage O.M."/>
            <person name="Pohl T."/>
            <person name="Merkel B.J."/>
            <person name="Hornburger P."/>
            <person name="Mueller R.-W."/>
            <person name="Bruemmer F."/>
            <person name="Labrenz M."/>
            <person name="Spormann A.M."/>
            <person name="Op den Camp H."/>
            <person name="Overmann J."/>
            <person name="Amann R."/>
            <person name="Jetten M.S.M."/>
            <person name="Mascher T."/>
            <person name="Medema M.H."/>
            <person name="Devos D.P."/>
            <person name="Kaster A.-K."/>
            <person name="Ovreas L."/>
            <person name="Rohde M."/>
            <person name="Galperin M.Y."/>
            <person name="Jogler C."/>
        </authorList>
    </citation>
    <scope>NUCLEOTIDE SEQUENCE [LARGE SCALE GENOMIC DNA]</scope>
    <source>
        <strain evidence="1 2">Spa11</strain>
    </source>
</reference>
<dbReference type="EMBL" id="CP036349">
    <property type="protein sequence ID" value="QDV75406.1"/>
    <property type="molecule type" value="Genomic_DNA"/>
</dbReference>
<keyword evidence="1" id="KW-0808">Transferase</keyword>
<dbReference type="GO" id="GO:0032259">
    <property type="term" value="P:methylation"/>
    <property type="evidence" value="ECO:0007669"/>
    <property type="project" value="UniProtKB-KW"/>
</dbReference>
<keyword evidence="1" id="KW-0489">Methyltransferase</keyword>
<gene>
    <name evidence="1" type="ORF">Spa11_36230</name>
</gene>
<dbReference type="CDD" id="cd02440">
    <property type="entry name" value="AdoMet_MTases"/>
    <property type="match status" value="1"/>
</dbReference>
<dbReference type="AlphaFoldDB" id="A0A518KC79"/>
<evidence type="ECO:0000313" key="1">
    <source>
        <dbReference type="EMBL" id="QDV75406.1"/>
    </source>
</evidence>
<organism evidence="1 2">
    <name type="scientific">Botrimarina mediterranea</name>
    <dbReference type="NCBI Taxonomy" id="2528022"/>
    <lineage>
        <taxon>Bacteria</taxon>
        <taxon>Pseudomonadati</taxon>
        <taxon>Planctomycetota</taxon>
        <taxon>Planctomycetia</taxon>
        <taxon>Pirellulales</taxon>
        <taxon>Lacipirellulaceae</taxon>
        <taxon>Botrimarina</taxon>
    </lineage>
</organism>
<dbReference type="RefSeq" id="WP_145114652.1">
    <property type="nucleotide sequence ID" value="NZ_CP036349.1"/>
</dbReference>
<dbReference type="GO" id="GO:0008168">
    <property type="term" value="F:methyltransferase activity"/>
    <property type="evidence" value="ECO:0007669"/>
    <property type="project" value="UniProtKB-KW"/>
</dbReference>
<accession>A0A518KC79</accession>
<dbReference type="Gene3D" id="3.40.50.150">
    <property type="entry name" value="Vaccinia Virus protein VP39"/>
    <property type="match status" value="1"/>
</dbReference>
<proteinExistence type="predicted"/>